<evidence type="ECO:0000313" key="2">
    <source>
        <dbReference type="Proteomes" id="UP000235672"/>
    </source>
</evidence>
<dbReference type="AlphaFoldDB" id="A0A2J6QQA3"/>
<proteinExistence type="predicted"/>
<accession>A0A2J6QQA3</accession>
<dbReference type="Proteomes" id="UP000235672">
    <property type="component" value="Unassembled WGS sequence"/>
</dbReference>
<evidence type="ECO:0000313" key="1">
    <source>
        <dbReference type="EMBL" id="PMD28432.1"/>
    </source>
</evidence>
<reference evidence="1 2" key="1">
    <citation type="submission" date="2016-05" db="EMBL/GenBank/DDBJ databases">
        <title>A degradative enzymes factory behind the ericoid mycorrhizal symbiosis.</title>
        <authorList>
            <consortium name="DOE Joint Genome Institute"/>
            <person name="Martino E."/>
            <person name="Morin E."/>
            <person name="Grelet G."/>
            <person name="Kuo A."/>
            <person name="Kohler A."/>
            <person name="Daghino S."/>
            <person name="Barry K."/>
            <person name="Choi C."/>
            <person name="Cichocki N."/>
            <person name="Clum A."/>
            <person name="Copeland A."/>
            <person name="Hainaut M."/>
            <person name="Haridas S."/>
            <person name="Labutti K."/>
            <person name="Lindquist E."/>
            <person name="Lipzen A."/>
            <person name="Khouja H.-R."/>
            <person name="Murat C."/>
            <person name="Ohm R."/>
            <person name="Olson A."/>
            <person name="Spatafora J."/>
            <person name="Veneault-Fourrey C."/>
            <person name="Henrissat B."/>
            <person name="Grigoriev I."/>
            <person name="Martin F."/>
            <person name="Perotto S."/>
        </authorList>
    </citation>
    <scope>NUCLEOTIDE SEQUENCE [LARGE SCALE GENOMIC DNA]</scope>
    <source>
        <strain evidence="1 2">UAMH 7357</strain>
    </source>
</reference>
<dbReference type="EMBL" id="KZ613464">
    <property type="protein sequence ID" value="PMD28432.1"/>
    <property type="molecule type" value="Genomic_DNA"/>
</dbReference>
<organism evidence="1 2">
    <name type="scientific">Hyaloscypha hepaticicola</name>
    <dbReference type="NCBI Taxonomy" id="2082293"/>
    <lineage>
        <taxon>Eukaryota</taxon>
        <taxon>Fungi</taxon>
        <taxon>Dikarya</taxon>
        <taxon>Ascomycota</taxon>
        <taxon>Pezizomycotina</taxon>
        <taxon>Leotiomycetes</taxon>
        <taxon>Helotiales</taxon>
        <taxon>Hyaloscyphaceae</taxon>
        <taxon>Hyaloscypha</taxon>
    </lineage>
</organism>
<name>A0A2J6QQA3_9HELO</name>
<gene>
    <name evidence="1" type="ORF">NA56DRAFT_640081</name>
</gene>
<keyword evidence="2" id="KW-1185">Reference proteome</keyword>
<protein>
    <submittedName>
        <fullName evidence="1">Uncharacterized protein</fullName>
    </submittedName>
</protein>
<sequence>MTRGLTFNEFKEKTGKSMNSFDFLKNVELLESQLLVMNPTAQRSCPRALLLLRSSK</sequence>